<dbReference type="EMBL" id="CP010086">
    <property type="protein sequence ID" value="AJG99955.1"/>
    <property type="molecule type" value="Genomic_DNA"/>
</dbReference>
<evidence type="ECO:0000313" key="4">
    <source>
        <dbReference type="EMBL" id="AJG99955.1"/>
    </source>
</evidence>
<evidence type="ECO:0000256" key="3">
    <source>
        <dbReference type="ARBA" id="ARBA00023004"/>
    </source>
</evidence>
<protein>
    <submittedName>
        <fullName evidence="4">Hydrogenase formation protein HypD</fullName>
    </submittedName>
</protein>
<dbReference type="InterPro" id="IPR042244">
    <property type="entry name" value="HypD_2_sf"/>
</dbReference>
<keyword evidence="2" id="KW-0479">Metal-binding</keyword>
<dbReference type="Pfam" id="PF01924">
    <property type="entry name" value="HypD"/>
    <property type="match status" value="1"/>
</dbReference>
<evidence type="ECO:0000256" key="1">
    <source>
        <dbReference type="ARBA" id="ARBA00007888"/>
    </source>
</evidence>
<dbReference type="PANTHER" id="PTHR30149">
    <property type="entry name" value="HYDROGENASE PROTEIN ASSEMBLY PROTEIN HYPD"/>
    <property type="match status" value="1"/>
</dbReference>
<dbReference type="Gene3D" id="6.10.20.100">
    <property type="match status" value="1"/>
</dbReference>
<dbReference type="InterPro" id="IPR002780">
    <property type="entry name" value="Hyd_form_HypD"/>
</dbReference>
<dbReference type="GO" id="GO:0051604">
    <property type="term" value="P:protein maturation"/>
    <property type="evidence" value="ECO:0007669"/>
    <property type="project" value="TreeGrafter"/>
</dbReference>
<dbReference type="AlphaFoldDB" id="A0A0B5QG52"/>
<dbReference type="PANTHER" id="PTHR30149:SF0">
    <property type="entry name" value="HYDROGENASE MATURATION FACTOR HYPD"/>
    <property type="match status" value="1"/>
</dbReference>
<keyword evidence="3" id="KW-0408">Iron</keyword>
<dbReference type="STRING" id="1520.LF65_03393"/>
<name>A0A0B5QG52_CLOBE</name>
<dbReference type="GO" id="GO:0005506">
    <property type="term" value="F:iron ion binding"/>
    <property type="evidence" value="ECO:0007669"/>
    <property type="project" value="TreeGrafter"/>
</dbReference>
<evidence type="ECO:0000313" key="5">
    <source>
        <dbReference type="Proteomes" id="UP000031866"/>
    </source>
</evidence>
<comment type="similarity">
    <text evidence="1">Belongs to the HypD family.</text>
</comment>
<dbReference type="OrthoDB" id="9770424at2"/>
<dbReference type="InterPro" id="IPR042243">
    <property type="entry name" value="HypD_1"/>
</dbReference>
<dbReference type="Gene3D" id="3.40.50.11750">
    <property type="entry name" value="HypD, alpha/beta domain 1"/>
    <property type="match status" value="2"/>
</dbReference>
<sequence length="359" mass="40105">MNKEILIKNILNEIQKSPVKKLNVMEVCGTHTQALSKLGIRQLVNRNINLLSGPGCPVCVTPEGYIDAAIELLKNSNVILSTFGDMMRVNGSRENLIKQREKGKDIKVLYSPLDSIALAEENKDKEIVFLGVGFETTTPIIALAVKIAQEKNIRNVSFLIGMKRMEPILHYILKQPNHNINGLMCPGHVAAVKGADYFKFIVEEYNIPAVIAGFEALDIASALYFLTKQQNKTKKGFENLYKTCVSQEGNKIANELMSEVFTYCEHEWRGIGVIKDSGFTLREKYKKYDASERFGINLSKTSEKNYIRTCACSEILLGKKLPNKCELFGKGCTPEHPIGPCMVSTEGSCSIFYKYRGVG</sequence>
<dbReference type="GO" id="GO:0051539">
    <property type="term" value="F:4 iron, 4 sulfur cluster binding"/>
    <property type="evidence" value="ECO:0007669"/>
    <property type="project" value="TreeGrafter"/>
</dbReference>
<organism evidence="4 5">
    <name type="scientific">Clostridium beijerinckii</name>
    <name type="common">Clostridium MP</name>
    <dbReference type="NCBI Taxonomy" id="1520"/>
    <lineage>
        <taxon>Bacteria</taxon>
        <taxon>Bacillati</taxon>
        <taxon>Bacillota</taxon>
        <taxon>Clostridia</taxon>
        <taxon>Eubacteriales</taxon>
        <taxon>Clostridiaceae</taxon>
        <taxon>Clostridium</taxon>
    </lineage>
</organism>
<evidence type="ECO:0000256" key="2">
    <source>
        <dbReference type="ARBA" id="ARBA00022723"/>
    </source>
</evidence>
<dbReference type="NCBIfam" id="TIGR00075">
    <property type="entry name" value="hypD"/>
    <property type="match status" value="1"/>
</dbReference>
<dbReference type="GO" id="GO:0070025">
    <property type="term" value="F:carbon monoxide binding"/>
    <property type="evidence" value="ECO:0007669"/>
    <property type="project" value="TreeGrafter"/>
</dbReference>
<dbReference type="PIRSF" id="PIRSF005622">
    <property type="entry name" value="Hydrgn_mat_hypD"/>
    <property type="match status" value="1"/>
</dbReference>
<dbReference type="RefSeq" id="WP_041897404.1">
    <property type="nucleotide sequence ID" value="NZ_CP010086.2"/>
</dbReference>
<accession>A0A0B5QG52</accession>
<proteinExistence type="inferred from homology"/>
<gene>
    <name evidence="4" type="ORF">LF65_03393</name>
</gene>
<reference evidence="5" key="1">
    <citation type="submission" date="2014-12" db="EMBL/GenBank/DDBJ databases">
        <title>Genome sequence of Clostridium beijerinckii strain 59B.</title>
        <authorList>
            <person name="Little G.T."/>
            <person name="Minton N.P."/>
        </authorList>
    </citation>
    <scope>NUCLEOTIDE SEQUENCE [LARGE SCALE GENOMIC DNA]</scope>
    <source>
        <strain evidence="5">59B</strain>
    </source>
</reference>
<dbReference type="KEGG" id="cbei:LF65_03393"/>
<dbReference type="Proteomes" id="UP000031866">
    <property type="component" value="Chromosome"/>
</dbReference>